<dbReference type="GO" id="GO:0003700">
    <property type="term" value="F:DNA-binding transcription factor activity"/>
    <property type="evidence" value="ECO:0007669"/>
    <property type="project" value="InterPro"/>
</dbReference>
<dbReference type="InterPro" id="IPR000835">
    <property type="entry name" value="HTH_MarR-typ"/>
</dbReference>
<dbReference type="Gene3D" id="1.10.10.10">
    <property type="entry name" value="Winged helix-like DNA-binding domain superfamily/Winged helix DNA-binding domain"/>
    <property type="match status" value="1"/>
</dbReference>
<dbReference type="RefSeq" id="WP_172991113.1">
    <property type="nucleotide sequence ID" value="NZ_CP054038.1"/>
</dbReference>
<dbReference type="Proteomes" id="UP000502498">
    <property type="component" value="Chromosome"/>
</dbReference>
<dbReference type="InterPro" id="IPR036388">
    <property type="entry name" value="WH-like_DNA-bd_sf"/>
</dbReference>
<dbReference type="PANTHER" id="PTHR33164:SF101">
    <property type="entry name" value="TRANSCRIPTIONAL REPRESSOR MPRA"/>
    <property type="match status" value="1"/>
</dbReference>
<dbReference type="PANTHER" id="PTHR33164">
    <property type="entry name" value="TRANSCRIPTIONAL REGULATOR, MARR FAMILY"/>
    <property type="match status" value="1"/>
</dbReference>
<accession>A0A7D4UJ35</accession>
<evidence type="ECO:0000313" key="3">
    <source>
        <dbReference type="Proteomes" id="UP000502498"/>
    </source>
</evidence>
<evidence type="ECO:0000313" key="2">
    <source>
        <dbReference type="EMBL" id="QKJ20688.1"/>
    </source>
</evidence>
<reference evidence="2 3" key="1">
    <citation type="submission" date="2020-05" db="EMBL/GenBank/DDBJ databases">
        <title>Strain PA2F3 complete genome.</title>
        <authorList>
            <person name="Kim Y.-S."/>
            <person name="Kim S.-J."/>
            <person name="Jung H.-k."/>
            <person name="Kim S.-E."/>
            <person name="Kim K.-H."/>
        </authorList>
    </citation>
    <scope>NUCLEOTIDE SEQUENCE [LARGE SCALE GENOMIC DNA]</scope>
    <source>
        <strain evidence="2 3">PA2F3</strain>
    </source>
</reference>
<protein>
    <submittedName>
        <fullName evidence="2">MarR family transcriptional regulator</fullName>
    </submittedName>
</protein>
<dbReference type="Pfam" id="PF12802">
    <property type="entry name" value="MarR_2"/>
    <property type="match status" value="1"/>
</dbReference>
<feature type="domain" description="HTH marR-type" evidence="1">
    <location>
        <begin position="30"/>
        <end position="163"/>
    </location>
</feature>
<organism evidence="2 3">
    <name type="scientific">Microbacterium hominis</name>
    <dbReference type="NCBI Taxonomy" id="162426"/>
    <lineage>
        <taxon>Bacteria</taxon>
        <taxon>Bacillati</taxon>
        <taxon>Actinomycetota</taxon>
        <taxon>Actinomycetes</taxon>
        <taxon>Micrococcales</taxon>
        <taxon>Microbacteriaceae</taxon>
        <taxon>Microbacterium</taxon>
    </lineage>
</organism>
<proteinExistence type="predicted"/>
<gene>
    <name evidence="2" type="ORF">HQM25_15900</name>
</gene>
<dbReference type="PROSITE" id="PS50995">
    <property type="entry name" value="HTH_MARR_2"/>
    <property type="match status" value="1"/>
</dbReference>
<dbReference type="GO" id="GO:0006950">
    <property type="term" value="P:response to stress"/>
    <property type="evidence" value="ECO:0007669"/>
    <property type="project" value="TreeGrafter"/>
</dbReference>
<sequence>MARNTPLPIDPIAEAKRQWVDHGWSDAAGGMTLVTSIMRAHQLLLARIDATLKPFGLSFARYEMLRLLAFTRQGRMPMASAIARLQVHPTSVTNTVDRLVRDGLAAREPHPVDGRAAMLVITGTGRNLVERATAALNTNVFESPGLAEAETAEVVRLIARLRKGAGDFADPRPQPDPL</sequence>
<dbReference type="InterPro" id="IPR039422">
    <property type="entry name" value="MarR/SlyA-like"/>
</dbReference>
<dbReference type="SMART" id="SM00347">
    <property type="entry name" value="HTH_MARR"/>
    <property type="match status" value="1"/>
</dbReference>
<evidence type="ECO:0000259" key="1">
    <source>
        <dbReference type="PROSITE" id="PS50995"/>
    </source>
</evidence>
<dbReference type="AlphaFoldDB" id="A0A7D4UJ35"/>
<name>A0A7D4UJ35_9MICO</name>
<dbReference type="InterPro" id="IPR036390">
    <property type="entry name" value="WH_DNA-bd_sf"/>
</dbReference>
<dbReference type="SUPFAM" id="SSF46785">
    <property type="entry name" value="Winged helix' DNA-binding domain"/>
    <property type="match status" value="1"/>
</dbReference>
<dbReference type="EMBL" id="CP054038">
    <property type="protein sequence ID" value="QKJ20688.1"/>
    <property type="molecule type" value="Genomic_DNA"/>
</dbReference>